<feature type="compositionally biased region" description="Polar residues" evidence="12">
    <location>
        <begin position="207"/>
        <end position="219"/>
    </location>
</feature>
<reference evidence="14" key="1">
    <citation type="submission" date="2017-02" db="UniProtKB">
        <authorList>
            <consortium name="WormBaseParasite"/>
        </authorList>
    </citation>
    <scope>IDENTIFICATION</scope>
</reference>
<evidence type="ECO:0000256" key="4">
    <source>
        <dbReference type="ARBA" id="ARBA00022692"/>
    </source>
</evidence>
<sequence>LEMGLCKCPKKKVTNLFCFEHRVNVCDYCLVHSHPKCVVQSYLSWLADSDYDTNCSLCATPLANHETIRLQCLHLFHWQCLDAWARRFPSNTAPAGYKCHLCQEAIFPAANQTSPIIEELRTILQRSNWARTALGLTLVGLLITSSIEIRNEKLVSGNDRTNKQILCKIIILVEKDGRTSNQEFLTANNPSANQSQQQKQHYQQSAVSASQRNNPPSRSETPDTHLNVEDVYEGQQHHYRDERQSHFTARKVMGPGDDSTDTTQLLATSRERGRDEDLAENKYKRRSATEWLSRWLSVCRSRYSHGSGYQPETGRFRRKRLCFILFIVLVALLTAFTLLTRLVGGPADDDPAFDPLANPNIRVAAVQESNLN</sequence>
<evidence type="ECO:0000256" key="3">
    <source>
        <dbReference type="ARBA" id="ARBA00013701"/>
    </source>
</evidence>
<keyword evidence="9 11" id="KW-0472">Membrane</keyword>
<keyword evidence="8 11" id="KW-1133">Transmembrane helix</keyword>
<evidence type="ECO:0000256" key="5">
    <source>
        <dbReference type="ARBA" id="ARBA00022723"/>
    </source>
</evidence>
<feature type="region of interest" description="Disordered" evidence="12">
    <location>
        <begin position="183"/>
        <end position="227"/>
    </location>
</feature>
<dbReference type="PROSITE" id="PS50089">
    <property type="entry name" value="ZF_RING_2"/>
    <property type="match status" value="1"/>
</dbReference>
<evidence type="ECO:0000256" key="11">
    <source>
        <dbReference type="RuleBase" id="RU369078"/>
    </source>
</evidence>
<keyword evidence="6 10" id="KW-0863">Zinc-finger</keyword>
<dbReference type="PANTHER" id="PTHR12981">
    <property type="entry name" value="ZINC FINGER PROTEIN-LIKE 1"/>
    <property type="match status" value="1"/>
</dbReference>
<keyword evidence="5 11" id="KW-0479">Metal-binding</keyword>
<evidence type="ECO:0000256" key="7">
    <source>
        <dbReference type="ARBA" id="ARBA00022833"/>
    </source>
</evidence>
<dbReference type="InterPro" id="IPR001841">
    <property type="entry name" value="Znf_RING"/>
</dbReference>
<dbReference type="SMART" id="SM00184">
    <property type="entry name" value="RING"/>
    <property type="match status" value="1"/>
</dbReference>
<dbReference type="WBParaSite" id="ASIM_0001312001-mRNA-1">
    <property type="protein sequence ID" value="ASIM_0001312001-mRNA-1"/>
    <property type="gene ID" value="ASIM_0001312001"/>
</dbReference>
<proteinExistence type="inferred from homology"/>
<comment type="similarity">
    <text evidence="2 11">Belongs to the ZFPL1 family.</text>
</comment>
<dbReference type="GO" id="GO:0005794">
    <property type="term" value="C:Golgi apparatus"/>
    <property type="evidence" value="ECO:0007669"/>
    <property type="project" value="TreeGrafter"/>
</dbReference>
<evidence type="ECO:0000256" key="1">
    <source>
        <dbReference type="ARBA" id="ARBA00004167"/>
    </source>
</evidence>
<dbReference type="Gene3D" id="3.30.40.10">
    <property type="entry name" value="Zinc/RING finger domain, C3HC4 (zinc finger)"/>
    <property type="match status" value="1"/>
</dbReference>
<dbReference type="GO" id="GO:0016020">
    <property type="term" value="C:membrane"/>
    <property type="evidence" value="ECO:0007669"/>
    <property type="project" value="UniProtKB-SubCell"/>
</dbReference>
<dbReference type="InterPro" id="IPR058731">
    <property type="entry name" value="Znf-B_box_ZFPL1-like"/>
</dbReference>
<dbReference type="InterPro" id="IPR058730">
    <property type="entry name" value="U-box_ZFPL1-like"/>
</dbReference>
<evidence type="ECO:0000256" key="12">
    <source>
        <dbReference type="SAM" id="MobiDB-lite"/>
    </source>
</evidence>
<dbReference type="Pfam" id="PF25993">
    <property type="entry name" value="zf-B_box_ZFPL1"/>
    <property type="match status" value="1"/>
</dbReference>
<evidence type="ECO:0000256" key="2">
    <source>
        <dbReference type="ARBA" id="ARBA00005561"/>
    </source>
</evidence>
<dbReference type="SUPFAM" id="SSF57850">
    <property type="entry name" value="RING/U-box"/>
    <property type="match status" value="1"/>
</dbReference>
<keyword evidence="4 11" id="KW-0812">Transmembrane</keyword>
<organism evidence="14">
    <name type="scientific">Anisakis simplex</name>
    <name type="common">Herring worm</name>
    <dbReference type="NCBI Taxonomy" id="6269"/>
    <lineage>
        <taxon>Eukaryota</taxon>
        <taxon>Metazoa</taxon>
        <taxon>Ecdysozoa</taxon>
        <taxon>Nematoda</taxon>
        <taxon>Chromadorea</taxon>
        <taxon>Rhabditida</taxon>
        <taxon>Spirurina</taxon>
        <taxon>Ascaridomorpha</taxon>
        <taxon>Ascaridoidea</taxon>
        <taxon>Anisakidae</taxon>
        <taxon>Anisakis</taxon>
        <taxon>Anisakis simplex complex</taxon>
    </lineage>
</organism>
<dbReference type="InterPro" id="IPR013083">
    <property type="entry name" value="Znf_RING/FYVE/PHD"/>
</dbReference>
<dbReference type="CDD" id="cd16487">
    <property type="entry name" value="mRING-H2-C3DHC3_ZFPL1"/>
    <property type="match status" value="1"/>
</dbReference>
<evidence type="ECO:0000313" key="14">
    <source>
        <dbReference type="WBParaSite" id="ASIM_0001312001-mRNA-1"/>
    </source>
</evidence>
<feature type="compositionally biased region" description="Low complexity" evidence="12">
    <location>
        <begin position="187"/>
        <end position="206"/>
    </location>
</feature>
<accession>A0A0M3JXN3</accession>
<keyword evidence="7 11" id="KW-0862">Zinc</keyword>
<protein>
    <recommendedName>
        <fullName evidence="3 11">Zinc finger protein-like 1 homolog</fullName>
    </recommendedName>
</protein>
<dbReference type="InterPro" id="IPR039043">
    <property type="entry name" value="ZFPL1"/>
</dbReference>
<evidence type="ECO:0000256" key="6">
    <source>
        <dbReference type="ARBA" id="ARBA00022771"/>
    </source>
</evidence>
<dbReference type="AlphaFoldDB" id="A0A0M3JXN3"/>
<feature type="transmembrane region" description="Helical" evidence="11">
    <location>
        <begin position="321"/>
        <end position="343"/>
    </location>
</feature>
<evidence type="ECO:0000256" key="8">
    <source>
        <dbReference type="ARBA" id="ARBA00022989"/>
    </source>
</evidence>
<feature type="domain" description="RING-type" evidence="13">
    <location>
        <begin position="55"/>
        <end position="103"/>
    </location>
</feature>
<comment type="subcellular location">
    <subcellularLocation>
        <location evidence="1 11">Membrane</location>
        <topology evidence="1 11">Single-pass membrane protein</topology>
    </subcellularLocation>
</comment>
<evidence type="ECO:0000259" key="13">
    <source>
        <dbReference type="PROSITE" id="PS50089"/>
    </source>
</evidence>
<dbReference type="Pfam" id="PF25998">
    <property type="entry name" value="U-box_ZFPL1"/>
    <property type="match status" value="1"/>
</dbReference>
<name>A0A0M3JXN3_ANISI</name>
<dbReference type="PANTHER" id="PTHR12981:SF0">
    <property type="entry name" value="ZINC FINGER PROTEIN-LIKE 1"/>
    <property type="match status" value="1"/>
</dbReference>
<dbReference type="GO" id="GO:0008270">
    <property type="term" value="F:zinc ion binding"/>
    <property type="evidence" value="ECO:0007669"/>
    <property type="project" value="UniProtKB-UniRule"/>
</dbReference>
<evidence type="ECO:0000256" key="9">
    <source>
        <dbReference type="ARBA" id="ARBA00023136"/>
    </source>
</evidence>
<evidence type="ECO:0000256" key="10">
    <source>
        <dbReference type="PROSITE-ProRule" id="PRU00175"/>
    </source>
</evidence>